<comment type="caution">
    <text evidence="12">The sequence shown here is derived from an EMBL/GenBank/DDBJ whole genome shotgun (WGS) entry which is preliminary data.</text>
</comment>
<evidence type="ECO:0000256" key="6">
    <source>
        <dbReference type="ARBA" id="ARBA00023121"/>
    </source>
</evidence>
<dbReference type="STRING" id="5217.A0A4Q1BVF7"/>
<dbReference type="InParanoid" id="A0A4Q1BVF7"/>
<reference evidence="12 13" key="1">
    <citation type="submission" date="2016-06" db="EMBL/GenBank/DDBJ databases">
        <title>Evolution of pathogenesis and genome organization in the Tremellales.</title>
        <authorList>
            <person name="Cuomo C."/>
            <person name="Litvintseva A."/>
            <person name="Heitman J."/>
            <person name="Chen Y."/>
            <person name="Sun S."/>
            <person name="Springer D."/>
            <person name="Dromer F."/>
            <person name="Young S."/>
            <person name="Zeng Q."/>
            <person name="Chapman S."/>
            <person name="Gujja S."/>
            <person name="Saif S."/>
            <person name="Birren B."/>
        </authorList>
    </citation>
    <scope>NUCLEOTIDE SEQUENCE [LARGE SCALE GENOMIC DNA]</scope>
    <source>
        <strain evidence="12 13">ATCC 28783</strain>
    </source>
</reference>
<dbReference type="EMBL" id="SDIL01000003">
    <property type="protein sequence ID" value="RXK42111.1"/>
    <property type="molecule type" value="Genomic_DNA"/>
</dbReference>
<dbReference type="GO" id="GO:0032865">
    <property type="term" value="C:ERMES complex"/>
    <property type="evidence" value="ECO:0007669"/>
    <property type="project" value="UniProtKB-UniRule"/>
</dbReference>
<dbReference type="Proteomes" id="UP000289152">
    <property type="component" value="Unassembled WGS sequence"/>
</dbReference>
<accession>A0A4Q1BVF7</accession>
<dbReference type="InterPro" id="IPR027532">
    <property type="entry name" value="Mdm12"/>
</dbReference>
<keyword evidence="5" id="KW-0445">Lipid transport</keyword>
<protein>
    <recommendedName>
        <fullName evidence="9">Mitochondrial distribution and morphology protein 12</fullName>
    </recommendedName>
    <alternativeName>
        <fullName evidence="9">Mitochondrial inheritance component MDM12</fullName>
    </alternativeName>
</protein>
<name>A0A4Q1BVF7_TREME</name>
<dbReference type="PANTHER" id="PTHR28204:SF1">
    <property type="entry name" value="MITOCHONDRIAL DISTRIBUTION AND MORPHOLOGY PROTEIN 12"/>
    <property type="match status" value="1"/>
</dbReference>
<feature type="compositionally biased region" description="Low complexity" evidence="10">
    <location>
        <begin position="198"/>
        <end position="207"/>
    </location>
</feature>
<dbReference type="VEuPathDB" id="FungiDB:TREMEDRAFT_31766"/>
<keyword evidence="3 9" id="KW-1000">Mitochondrion outer membrane</keyword>
<feature type="region of interest" description="Disordered" evidence="10">
    <location>
        <begin position="243"/>
        <end position="312"/>
    </location>
</feature>
<feature type="domain" description="SMP-LTD" evidence="11">
    <location>
        <begin position="1"/>
        <end position="463"/>
    </location>
</feature>
<feature type="compositionally biased region" description="Pro residues" evidence="10">
    <location>
        <begin position="292"/>
        <end position="309"/>
    </location>
</feature>
<evidence type="ECO:0000256" key="1">
    <source>
        <dbReference type="ARBA" id="ARBA00004370"/>
    </source>
</evidence>
<gene>
    <name evidence="9" type="primary">MDM12</name>
    <name evidence="12" type="ORF">M231_00468</name>
</gene>
<comment type="similarity">
    <text evidence="9">Belongs to the MDM12 family.</text>
</comment>
<keyword evidence="8 9" id="KW-0472">Membrane</keyword>
<dbReference type="PROSITE" id="PS51847">
    <property type="entry name" value="SMP"/>
    <property type="match status" value="1"/>
</dbReference>
<dbReference type="PANTHER" id="PTHR28204">
    <property type="entry name" value="MITOCHONDRIAL DISTRIBUTION AND MORPHOLOGY PROTEIN 12"/>
    <property type="match status" value="1"/>
</dbReference>
<evidence type="ECO:0000256" key="8">
    <source>
        <dbReference type="ARBA" id="ARBA00023136"/>
    </source>
</evidence>
<feature type="region of interest" description="Disordered" evidence="10">
    <location>
        <begin position="190"/>
        <end position="231"/>
    </location>
</feature>
<keyword evidence="7 9" id="KW-0496">Mitochondrion</keyword>
<dbReference type="GO" id="GO:0045040">
    <property type="term" value="P:protein insertion into mitochondrial outer membrane"/>
    <property type="evidence" value="ECO:0007669"/>
    <property type="project" value="UniProtKB-UniRule"/>
</dbReference>
<evidence type="ECO:0000313" key="12">
    <source>
        <dbReference type="EMBL" id="RXK42111.1"/>
    </source>
</evidence>
<dbReference type="Pfam" id="PF26544">
    <property type="entry name" value="Mdm12"/>
    <property type="match status" value="1"/>
</dbReference>
<evidence type="ECO:0000256" key="5">
    <source>
        <dbReference type="ARBA" id="ARBA00023055"/>
    </source>
</evidence>
<evidence type="ECO:0000256" key="2">
    <source>
        <dbReference type="ARBA" id="ARBA00022448"/>
    </source>
</evidence>
<organism evidence="12 13">
    <name type="scientific">Tremella mesenterica</name>
    <name type="common">Jelly fungus</name>
    <dbReference type="NCBI Taxonomy" id="5217"/>
    <lineage>
        <taxon>Eukaryota</taxon>
        <taxon>Fungi</taxon>
        <taxon>Dikarya</taxon>
        <taxon>Basidiomycota</taxon>
        <taxon>Agaricomycotina</taxon>
        <taxon>Tremellomycetes</taxon>
        <taxon>Tremellales</taxon>
        <taxon>Tremellaceae</taxon>
        <taxon>Tremella</taxon>
    </lineage>
</organism>
<evidence type="ECO:0000313" key="13">
    <source>
        <dbReference type="Proteomes" id="UP000289152"/>
    </source>
</evidence>
<comment type="subcellular location">
    <subcellularLocation>
        <location evidence="1">Membrane</location>
    </subcellularLocation>
    <subcellularLocation>
        <location evidence="9">Mitochondrion outer membrane</location>
        <topology evidence="9">Peripheral membrane protein</topology>
        <orientation evidence="9">Cytoplasmic side</orientation>
    </subcellularLocation>
    <subcellularLocation>
        <location evidence="9">Endoplasmic reticulum membrane</location>
        <topology evidence="9">Peripheral membrane protein</topology>
        <orientation evidence="9">Cytoplasmic side</orientation>
    </subcellularLocation>
    <text evidence="9">The ERMES/MDM complex localizes to a few discrete foci (around 10 per single cell), that represent mitochondria-endoplasmic reticulum junctions. These foci are often found next to mtDNA nucleoids.</text>
</comment>
<comment type="subunit">
    <text evidence="9">Component of the ER-mitochondria encounter structure (ERMES) or MDM complex, composed of MMM1, MDM10, MDM12 and MDM34. A MMM1 homodimer associates with one molecule of MDM12 on each side in a pairwise head-to-tail manner, and the SMP-LTD domains of MMM1 and MDM12 generate a continuous hydrophobic tunnel for phospholipid trafficking.</text>
</comment>
<dbReference type="GO" id="GO:0005789">
    <property type="term" value="C:endoplasmic reticulum membrane"/>
    <property type="evidence" value="ECO:0007669"/>
    <property type="project" value="UniProtKB-SubCell"/>
</dbReference>
<dbReference type="FunCoup" id="A0A4Q1BVF7">
    <property type="interactions" value="28"/>
</dbReference>
<evidence type="ECO:0000259" key="11">
    <source>
        <dbReference type="PROSITE" id="PS51847"/>
    </source>
</evidence>
<evidence type="ECO:0000256" key="4">
    <source>
        <dbReference type="ARBA" id="ARBA00022824"/>
    </source>
</evidence>
<dbReference type="HAMAP" id="MF_03104">
    <property type="entry name" value="Mdm12"/>
    <property type="match status" value="1"/>
</dbReference>
<evidence type="ECO:0000256" key="3">
    <source>
        <dbReference type="ARBA" id="ARBA00022787"/>
    </source>
</evidence>
<dbReference type="GO" id="GO:0015914">
    <property type="term" value="P:phospholipid transport"/>
    <property type="evidence" value="ECO:0007669"/>
    <property type="project" value="TreeGrafter"/>
</dbReference>
<dbReference type="InterPro" id="IPR031468">
    <property type="entry name" value="SMP_LBD"/>
</dbReference>
<proteinExistence type="inferred from homology"/>
<dbReference type="CDD" id="cd21672">
    <property type="entry name" value="SMP_Mdm12"/>
    <property type="match status" value="1"/>
</dbReference>
<feature type="compositionally biased region" description="Basic residues" evidence="10">
    <location>
        <begin position="265"/>
        <end position="288"/>
    </location>
</feature>
<dbReference type="OrthoDB" id="3356905at2759"/>
<comment type="function">
    <text evidence="9">Component of the ERMES/MDM complex, which serves as a molecular tether to connect the endoplasmic reticulum (ER) and mitochondria. Components of this complex are involved in the control of mitochondrial shape and protein biogenesis, and function in nonvesicular lipid trafficking between the ER and mitochondria. MDM12 is required for the interaction of the ER-resident membrane protein MMM1 and the outer mitochondrial membrane-resident beta-barrel protein MDM10. The MDM12-MMM1 subcomplex functions in the major beta-barrel assembly pathway that is responsible for biogenesis of all mitochondrial outer membrane beta-barrel proteins, and acts in a late step after the SAM complex. The MDM10-MDM12-MMM1 subcomplex further acts in the TOM40-specific pathway after the action of the MDM12-MMM1 complex. Essential for establishing and maintaining the structure of mitochondria and maintenance of mtDNA nucleoids.</text>
</comment>
<evidence type="ECO:0000256" key="9">
    <source>
        <dbReference type="HAMAP-Rule" id="MF_03104"/>
    </source>
</evidence>
<keyword evidence="6" id="KW-0446">Lipid-binding</keyword>
<sequence>MSLDINWSSLLSDPSPLDFSTILINLLNRELSSPSLSRPSFIGPIQIIDLKFGTTGPYVEIRDIRDVCRAFEDDSSPLLSPINGRINHERIPPLDVMDHYGEGVIGQKKIISGLDGEEYELVEHTMRLQDLVDDSPHRNIDGNGDGEMDLDKDLEEGSVFSFSPRGSVGVGTVGLGASISGFSRPLSGFGKQGEVYSQPQHQQQQQPRMNHSNGDFYPSHRSDLPVHPNIRYHSHSHLDQDIQPRFDNYQPHTDHHLHHKDDRPHHRNNHHHTHPLRSHDHHHHHHHTSPTTSPPPSPPTHPLPSPPTSLPSLQLHLHLHHNSDLVLTLQTSLQVNYPSLGFMSLPLKLSIVGFTLDADVVLAFSSEKNRVHICIVDEDIDIVGLSGTGVGGDINGGGGGGGGKTSIPIGQKILPSLIIESEIGDKDSHVLRNVGKVERFISDVVRKTLVEELVWPNFHSIQL</sequence>
<dbReference type="AlphaFoldDB" id="A0A4Q1BVF7"/>
<keyword evidence="2" id="KW-0813">Transport</keyword>
<dbReference type="GO" id="GO:1990456">
    <property type="term" value="P:mitochondrion-endoplasmic reticulum membrane tethering"/>
    <property type="evidence" value="ECO:0007669"/>
    <property type="project" value="TreeGrafter"/>
</dbReference>
<keyword evidence="4 9" id="KW-0256">Endoplasmic reticulum</keyword>
<keyword evidence="13" id="KW-1185">Reference proteome</keyword>
<dbReference type="GO" id="GO:0008289">
    <property type="term" value="F:lipid binding"/>
    <property type="evidence" value="ECO:0007669"/>
    <property type="project" value="UniProtKB-KW"/>
</dbReference>
<evidence type="ECO:0000256" key="10">
    <source>
        <dbReference type="SAM" id="MobiDB-lite"/>
    </source>
</evidence>
<evidence type="ECO:0000256" key="7">
    <source>
        <dbReference type="ARBA" id="ARBA00023128"/>
    </source>
</evidence>